<sequence>MPFHGRTHACIARVHVEYSYMRMSVHTNYQLPATSLRPWARIQHDAPSDASSRDREEFRWTSLQVQMQVELSTCRVAATTVTEMRDTENEMVRNQTFIRGRVQEKNTIGTDRSQGQTARGQEGEGIDNKHRTRAYEYEYVYGGIYRQTSSFEACRTQHREQTTKVHGRGCEGPGTGTE</sequence>
<proteinExistence type="predicted"/>
<keyword evidence="3" id="KW-1185">Reference proteome</keyword>
<dbReference type="AlphaFoldDB" id="A0A5C3NZ03"/>
<feature type="region of interest" description="Disordered" evidence="1">
    <location>
        <begin position="105"/>
        <end position="129"/>
    </location>
</feature>
<dbReference type="InParanoid" id="A0A5C3NZ03"/>
<gene>
    <name evidence="2" type="ORF">K466DRAFT_334008</name>
</gene>
<dbReference type="EMBL" id="ML211584">
    <property type="protein sequence ID" value="TFK81588.1"/>
    <property type="molecule type" value="Genomic_DNA"/>
</dbReference>
<organism evidence="2 3">
    <name type="scientific">Polyporus arcularius HHB13444</name>
    <dbReference type="NCBI Taxonomy" id="1314778"/>
    <lineage>
        <taxon>Eukaryota</taxon>
        <taxon>Fungi</taxon>
        <taxon>Dikarya</taxon>
        <taxon>Basidiomycota</taxon>
        <taxon>Agaricomycotina</taxon>
        <taxon>Agaricomycetes</taxon>
        <taxon>Polyporales</taxon>
        <taxon>Polyporaceae</taxon>
        <taxon>Polyporus</taxon>
    </lineage>
</organism>
<evidence type="ECO:0000313" key="3">
    <source>
        <dbReference type="Proteomes" id="UP000308197"/>
    </source>
</evidence>
<accession>A0A5C3NZ03</accession>
<evidence type="ECO:0000313" key="2">
    <source>
        <dbReference type="EMBL" id="TFK81588.1"/>
    </source>
</evidence>
<feature type="region of interest" description="Disordered" evidence="1">
    <location>
        <begin position="159"/>
        <end position="178"/>
    </location>
</feature>
<feature type="compositionally biased region" description="Polar residues" evidence="1">
    <location>
        <begin position="105"/>
        <end position="119"/>
    </location>
</feature>
<protein>
    <submittedName>
        <fullName evidence="2">Uncharacterized protein</fullName>
    </submittedName>
</protein>
<dbReference type="Proteomes" id="UP000308197">
    <property type="component" value="Unassembled WGS sequence"/>
</dbReference>
<reference evidence="2 3" key="1">
    <citation type="journal article" date="2019" name="Nat. Ecol. Evol.">
        <title>Megaphylogeny resolves global patterns of mushroom evolution.</title>
        <authorList>
            <person name="Varga T."/>
            <person name="Krizsan K."/>
            <person name="Foldi C."/>
            <person name="Dima B."/>
            <person name="Sanchez-Garcia M."/>
            <person name="Sanchez-Ramirez S."/>
            <person name="Szollosi G.J."/>
            <person name="Szarkandi J.G."/>
            <person name="Papp V."/>
            <person name="Albert L."/>
            <person name="Andreopoulos W."/>
            <person name="Angelini C."/>
            <person name="Antonin V."/>
            <person name="Barry K.W."/>
            <person name="Bougher N.L."/>
            <person name="Buchanan P."/>
            <person name="Buyck B."/>
            <person name="Bense V."/>
            <person name="Catcheside P."/>
            <person name="Chovatia M."/>
            <person name="Cooper J."/>
            <person name="Damon W."/>
            <person name="Desjardin D."/>
            <person name="Finy P."/>
            <person name="Geml J."/>
            <person name="Haridas S."/>
            <person name="Hughes K."/>
            <person name="Justo A."/>
            <person name="Karasinski D."/>
            <person name="Kautmanova I."/>
            <person name="Kiss B."/>
            <person name="Kocsube S."/>
            <person name="Kotiranta H."/>
            <person name="LaButti K.M."/>
            <person name="Lechner B.E."/>
            <person name="Liimatainen K."/>
            <person name="Lipzen A."/>
            <person name="Lukacs Z."/>
            <person name="Mihaltcheva S."/>
            <person name="Morgado L.N."/>
            <person name="Niskanen T."/>
            <person name="Noordeloos M.E."/>
            <person name="Ohm R.A."/>
            <person name="Ortiz-Santana B."/>
            <person name="Ovrebo C."/>
            <person name="Racz N."/>
            <person name="Riley R."/>
            <person name="Savchenko A."/>
            <person name="Shiryaev A."/>
            <person name="Soop K."/>
            <person name="Spirin V."/>
            <person name="Szebenyi C."/>
            <person name="Tomsovsky M."/>
            <person name="Tulloss R.E."/>
            <person name="Uehling J."/>
            <person name="Grigoriev I.V."/>
            <person name="Vagvolgyi C."/>
            <person name="Papp T."/>
            <person name="Martin F.M."/>
            <person name="Miettinen O."/>
            <person name="Hibbett D.S."/>
            <person name="Nagy L.G."/>
        </authorList>
    </citation>
    <scope>NUCLEOTIDE SEQUENCE [LARGE SCALE GENOMIC DNA]</scope>
    <source>
        <strain evidence="2 3">HHB13444</strain>
    </source>
</reference>
<name>A0A5C3NZ03_9APHY</name>
<evidence type="ECO:0000256" key="1">
    <source>
        <dbReference type="SAM" id="MobiDB-lite"/>
    </source>
</evidence>